<dbReference type="AlphaFoldDB" id="A0A448HGN1"/>
<proteinExistence type="predicted"/>
<dbReference type="Proteomes" id="UP000266895">
    <property type="component" value="Chromosome"/>
</dbReference>
<accession>A0A448HGN1</accession>
<feature type="region of interest" description="Disordered" evidence="1">
    <location>
        <begin position="71"/>
        <end position="90"/>
    </location>
</feature>
<gene>
    <name evidence="2" type="ORF">NCTC11636_01317</name>
</gene>
<reference evidence="2 3" key="1">
    <citation type="submission" date="2018-12" db="EMBL/GenBank/DDBJ databases">
        <authorList>
            <consortium name="Pathogen Informatics"/>
        </authorList>
    </citation>
    <scope>NUCLEOTIDE SEQUENCE [LARGE SCALE GENOMIC DNA]</scope>
    <source>
        <strain evidence="2 3">NCTC11636</strain>
    </source>
</reference>
<keyword evidence="3" id="KW-1185">Reference proteome</keyword>
<organism evidence="2 3">
    <name type="scientific">Actinomyces howellii</name>
    <dbReference type="NCBI Taxonomy" id="52771"/>
    <lineage>
        <taxon>Bacteria</taxon>
        <taxon>Bacillati</taxon>
        <taxon>Actinomycetota</taxon>
        <taxon>Actinomycetes</taxon>
        <taxon>Actinomycetales</taxon>
        <taxon>Actinomycetaceae</taxon>
        <taxon>Actinomyces</taxon>
    </lineage>
</organism>
<protein>
    <submittedName>
        <fullName evidence="2">Uncharacterized protein</fullName>
    </submittedName>
</protein>
<sequence length="262" mass="27593">MSGCGSGCVVRGDHAPGCSGWVPSDDSAVVECWGCLPRPAVQGVLCAWCWGRMQATVRTLPSVVEHLVDVAEPSTSSPSGRRSVGAPSSRPSERALYAEALVQADDLHAALVSWALEVAEEASLRVGVPRGGTRWTADGGDPVGLAGRGATRRVVGWLVPHLEWVATRSWAPVMLEELASMSSSASRRFPVEEPQRRVTDVRCPGCGCLSLVVVQPAVVGADRLVRCTLSACGRVLSEDDWARARRWAVAVATADAGEGEAA</sequence>
<dbReference type="KEGG" id="ahw:NCTC11636_01317"/>
<evidence type="ECO:0000313" key="2">
    <source>
        <dbReference type="EMBL" id="VEG28032.1"/>
    </source>
</evidence>
<evidence type="ECO:0000313" key="3">
    <source>
        <dbReference type="Proteomes" id="UP000266895"/>
    </source>
</evidence>
<name>A0A448HGN1_9ACTO</name>
<evidence type="ECO:0000256" key="1">
    <source>
        <dbReference type="SAM" id="MobiDB-lite"/>
    </source>
</evidence>
<dbReference type="EMBL" id="LR134350">
    <property type="protein sequence ID" value="VEG28032.1"/>
    <property type="molecule type" value="Genomic_DNA"/>
</dbReference>